<dbReference type="SUPFAM" id="SSF46955">
    <property type="entry name" value="Putative DNA-binding domain"/>
    <property type="match status" value="1"/>
</dbReference>
<dbReference type="NCBIfam" id="TIGR00598">
    <property type="entry name" value="rad14"/>
    <property type="match status" value="1"/>
</dbReference>
<dbReference type="PANTHER" id="PTHR10142">
    <property type="entry name" value="DNA REPAIR PROTEIN COMPLEMENTING XP-A CELLS"/>
    <property type="match status" value="1"/>
</dbReference>
<dbReference type="GO" id="GO:1901255">
    <property type="term" value="P:nucleotide-excision repair involved in interstrand cross-link repair"/>
    <property type="evidence" value="ECO:0007669"/>
    <property type="project" value="TreeGrafter"/>
</dbReference>
<dbReference type="Proteomes" id="UP000192578">
    <property type="component" value="Unassembled WGS sequence"/>
</dbReference>
<sequence>MARNAESGTSAATDDYDDNDWEGWNYEDEGMTSQEALEERSREDELERLAGEQEAPSATQNSGSDLIGGGGGGGGGGFFQGDEDALICEECERRFEDSWLLKQFTCKVCDECRDRDGKHGLITKTDAKQEYFLKDSDFTSREPPLRCIVKKNPHNNNWGDMKLFLRCQIEDRAIEVWGSEEAVEAERDRRTEQKVKSKKRTFDKMIKELRMNARSSLGKQVRLNHTHEFEEQEEYDEERDVYSKKCKTCDHVNEYEKM</sequence>
<evidence type="ECO:0000256" key="8">
    <source>
        <dbReference type="ARBA" id="ARBA00023204"/>
    </source>
</evidence>
<dbReference type="OrthoDB" id="68328at2759"/>
<dbReference type="InterPro" id="IPR000465">
    <property type="entry name" value="XPA/RAD14"/>
</dbReference>
<dbReference type="EMBL" id="MTYJ01000023">
    <property type="protein sequence ID" value="OQV21410.1"/>
    <property type="molecule type" value="Genomic_DNA"/>
</dbReference>
<dbReference type="GO" id="GO:0070914">
    <property type="term" value="P:UV-damage excision repair"/>
    <property type="evidence" value="ECO:0007669"/>
    <property type="project" value="TreeGrafter"/>
</dbReference>
<protein>
    <submittedName>
        <fullName evidence="12">DNA repair protein complementing XP-A cells-like protein</fullName>
    </submittedName>
</protein>
<keyword evidence="9" id="KW-0539">Nucleus</keyword>
<dbReference type="GO" id="GO:0003684">
    <property type="term" value="F:damaged DNA binding"/>
    <property type="evidence" value="ECO:0007669"/>
    <property type="project" value="InterPro"/>
</dbReference>
<dbReference type="AlphaFoldDB" id="A0A1W0X1Z6"/>
<evidence type="ECO:0000313" key="13">
    <source>
        <dbReference type="Proteomes" id="UP000192578"/>
    </source>
</evidence>
<dbReference type="GO" id="GO:0000110">
    <property type="term" value="C:nucleotide-excision repair factor 1 complex"/>
    <property type="evidence" value="ECO:0007669"/>
    <property type="project" value="TreeGrafter"/>
</dbReference>
<dbReference type="FunFam" id="3.90.530.10:FF:000001">
    <property type="entry name" value="DNA repair protein complementing XP-A cells"/>
    <property type="match status" value="1"/>
</dbReference>
<comment type="caution">
    <text evidence="12">The sequence shown here is derived from an EMBL/GenBank/DDBJ whole genome shotgun (WGS) entry which is preliminary data.</text>
</comment>
<evidence type="ECO:0000256" key="3">
    <source>
        <dbReference type="ARBA" id="ARBA00022723"/>
    </source>
</evidence>
<evidence type="ECO:0000256" key="2">
    <source>
        <dbReference type="ARBA" id="ARBA00005548"/>
    </source>
</evidence>
<evidence type="ECO:0000256" key="9">
    <source>
        <dbReference type="ARBA" id="ARBA00023242"/>
    </source>
</evidence>
<evidence type="ECO:0000256" key="6">
    <source>
        <dbReference type="ARBA" id="ARBA00022833"/>
    </source>
</evidence>
<comment type="subcellular location">
    <subcellularLocation>
        <location evidence="1">Nucleus</location>
    </subcellularLocation>
</comment>
<dbReference type="InterPro" id="IPR022656">
    <property type="entry name" value="XPA_C"/>
</dbReference>
<keyword evidence="6" id="KW-0862">Zinc</keyword>
<dbReference type="PROSITE" id="PS00752">
    <property type="entry name" value="XPA_1"/>
    <property type="match status" value="1"/>
</dbReference>
<evidence type="ECO:0000259" key="11">
    <source>
        <dbReference type="Pfam" id="PF05181"/>
    </source>
</evidence>
<dbReference type="GO" id="GO:0006284">
    <property type="term" value="P:base-excision repair"/>
    <property type="evidence" value="ECO:0007669"/>
    <property type="project" value="TreeGrafter"/>
</dbReference>
<dbReference type="SUPFAM" id="SSF57716">
    <property type="entry name" value="Glucocorticoid receptor-like (DNA-binding domain)"/>
    <property type="match status" value="1"/>
</dbReference>
<comment type="similarity">
    <text evidence="2">Belongs to the XPA family.</text>
</comment>
<dbReference type="InterPro" id="IPR037129">
    <property type="entry name" value="XPA_sf"/>
</dbReference>
<keyword evidence="4" id="KW-0227">DNA damage</keyword>
<name>A0A1W0X1Z6_HYPEX</name>
<keyword evidence="8" id="KW-0234">DNA repair</keyword>
<dbReference type="PANTHER" id="PTHR10142:SF0">
    <property type="entry name" value="DNA REPAIR PROTEIN COMPLEMENTING XP-A CELLS"/>
    <property type="match status" value="1"/>
</dbReference>
<feature type="compositionally biased region" description="Polar residues" evidence="10">
    <location>
        <begin position="1"/>
        <end position="12"/>
    </location>
</feature>
<feature type="compositionally biased region" description="Acidic residues" evidence="10">
    <location>
        <begin position="14"/>
        <end position="30"/>
    </location>
</feature>
<organism evidence="12 13">
    <name type="scientific">Hypsibius exemplaris</name>
    <name type="common">Freshwater tardigrade</name>
    <dbReference type="NCBI Taxonomy" id="2072580"/>
    <lineage>
        <taxon>Eukaryota</taxon>
        <taxon>Metazoa</taxon>
        <taxon>Ecdysozoa</taxon>
        <taxon>Tardigrada</taxon>
        <taxon>Eutardigrada</taxon>
        <taxon>Parachela</taxon>
        <taxon>Hypsibioidea</taxon>
        <taxon>Hypsibiidae</taxon>
        <taxon>Hypsibius</taxon>
    </lineage>
</organism>
<dbReference type="Pfam" id="PF01286">
    <property type="entry name" value="XPA_N"/>
    <property type="match status" value="1"/>
</dbReference>
<evidence type="ECO:0000256" key="7">
    <source>
        <dbReference type="ARBA" id="ARBA00023125"/>
    </source>
</evidence>
<feature type="region of interest" description="Disordered" evidence="10">
    <location>
        <begin position="1"/>
        <end position="75"/>
    </location>
</feature>
<dbReference type="InterPro" id="IPR022652">
    <property type="entry name" value="Znf_XPA_CS"/>
</dbReference>
<keyword evidence="3" id="KW-0479">Metal-binding</keyword>
<reference evidence="13" key="1">
    <citation type="submission" date="2017-01" db="EMBL/GenBank/DDBJ databases">
        <title>Comparative genomics of anhydrobiosis in the tardigrade Hypsibius dujardini.</title>
        <authorList>
            <person name="Yoshida Y."/>
            <person name="Koutsovoulos G."/>
            <person name="Laetsch D."/>
            <person name="Stevens L."/>
            <person name="Kumar S."/>
            <person name="Horikawa D."/>
            <person name="Ishino K."/>
            <person name="Komine S."/>
            <person name="Tomita M."/>
            <person name="Blaxter M."/>
            <person name="Arakawa K."/>
        </authorList>
    </citation>
    <scope>NUCLEOTIDE SEQUENCE [LARGE SCALE GENOMIC DNA]</scope>
    <source>
        <strain evidence="13">Z151</strain>
    </source>
</reference>
<feature type="compositionally biased region" description="Basic and acidic residues" evidence="10">
    <location>
        <begin position="37"/>
        <end position="51"/>
    </location>
</feature>
<feature type="compositionally biased region" description="Gly residues" evidence="10">
    <location>
        <begin position="66"/>
        <end position="75"/>
    </location>
</feature>
<dbReference type="InterPro" id="IPR009061">
    <property type="entry name" value="DNA-bd_dom_put_sf"/>
</dbReference>
<dbReference type="Gene3D" id="3.90.530.10">
    <property type="entry name" value="XPA C-terminal domain"/>
    <property type="match status" value="1"/>
</dbReference>
<dbReference type="CDD" id="cd21076">
    <property type="entry name" value="DBD_XPA"/>
    <property type="match status" value="1"/>
</dbReference>
<dbReference type="GO" id="GO:0008270">
    <property type="term" value="F:zinc ion binding"/>
    <property type="evidence" value="ECO:0007669"/>
    <property type="project" value="UniProtKB-KW"/>
</dbReference>
<dbReference type="Pfam" id="PF05181">
    <property type="entry name" value="XPA_C"/>
    <property type="match status" value="1"/>
</dbReference>
<accession>A0A1W0X1Z6</accession>
<evidence type="ECO:0000256" key="1">
    <source>
        <dbReference type="ARBA" id="ARBA00004123"/>
    </source>
</evidence>
<proteinExistence type="inferred from homology"/>
<gene>
    <name evidence="12" type="ORF">BV898_04619</name>
</gene>
<evidence type="ECO:0000256" key="4">
    <source>
        <dbReference type="ARBA" id="ARBA00022763"/>
    </source>
</evidence>
<evidence type="ECO:0000256" key="5">
    <source>
        <dbReference type="ARBA" id="ARBA00022771"/>
    </source>
</evidence>
<dbReference type="GO" id="GO:0000715">
    <property type="term" value="P:nucleotide-excision repair, DNA damage recognition"/>
    <property type="evidence" value="ECO:0007669"/>
    <property type="project" value="TreeGrafter"/>
</dbReference>
<evidence type="ECO:0000256" key="10">
    <source>
        <dbReference type="SAM" id="MobiDB-lite"/>
    </source>
</evidence>
<keyword evidence="5" id="KW-0863">Zinc-finger</keyword>
<keyword evidence="13" id="KW-1185">Reference proteome</keyword>
<keyword evidence="7" id="KW-0238">DNA-binding</keyword>
<feature type="domain" description="XPA C-terminal" evidence="11">
    <location>
        <begin position="118"/>
        <end position="169"/>
    </location>
</feature>
<evidence type="ECO:0000313" key="12">
    <source>
        <dbReference type="EMBL" id="OQV21410.1"/>
    </source>
</evidence>